<keyword evidence="3 6" id="KW-0812">Transmembrane</keyword>
<reference evidence="8 9" key="1">
    <citation type="submission" date="2012-01" db="EMBL/GenBank/DDBJ databases">
        <title>The Genome Sequence of Helcococcus kunzii ATCC 51366.</title>
        <authorList>
            <consortium name="The Broad Institute Genome Sequencing Platform"/>
            <person name="Earl A."/>
            <person name="Ward D."/>
            <person name="Feldgarden M."/>
            <person name="Gevers D."/>
            <person name="Huys G."/>
            <person name="Young S.K."/>
            <person name="Zeng Q."/>
            <person name="Gargeya S."/>
            <person name="Fitzgerald M."/>
            <person name="Haas B."/>
            <person name="Abouelleil A."/>
            <person name="Alvarado L."/>
            <person name="Arachchi H.M."/>
            <person name="Berlin A."/>
            <person name="Chapman S.B."/>
            <person name="Gearin G."/>
            <person name="Goldberg J."/>
            <person name="Griggs A."/>
            <person name="Gujja S."/>
            <person name="Hansen M."/>
            <person name="Heiman D."/>
            <person name="Howarth C."/>
            <person name="Larimer J."/>
            <person name="Lui A."/>
            <person name="MacDonald P.J.P."/>
            <person name="McCowen C."/>
            <person name="Montmayeur A."/>
            <person name="Murphy C."/>
            <person name="Neiman D."/>
            <person name="Pearson M."/>
            <person name="Priest M."/>
            <person name="Roberts A."/>
            <person name="Saif S."/>
            <person name="Shea T."/>
            <person name="Sisk P."/>
            <person name="Stolte C."/>
            <person name="Sykes S."/>
            <person name="Wortman J."/>
            <person name="Nusbaum C."/>
            <person name="Birren B."/>
        </authorList>
    </citation>
    <scope>NUCLEOTIDE SEQUENCE [LARGE SCALE GENOMIC DNA]</scope>
    <source>
        <strain evidence="8 9">ATCC 51366</strain>
    </source>
</reference>
<dbReference type="STRING" id="883114.HMPREF9709_01346"/>
<dbReference type="GeneID" id="96999313"/>
<proteinExistence type="predicted"/>
<feature type="domain" description="ABC3 transporter permease C-terminal" evidence="7">
    <location>
        <begin position="231"/>
        <end position="345"/>
    </location>
</feature>
<dbReference type="Pfam" id="PF02687">
    <property type="entry name" value="FtsX"/>
    <property type="match status" value="1"/>
</dbReference>
<sequence length="353" mass="41243">MKIILKEIKNNFRKNILYIIYLIISILLCFMILASRKTIENKQMANFNKFARYEFIDPELDFDYIQKLADDDRVERFVLDFEFPYYLDFMTEEESLHANVMDVMALVKSSFTSQQEGVAPKIASDKYEIAIPQSVNAVNKIKIGDKIKINNITTEVVGYTDIAINDYFIGSGKLVKDLDLKLFDFKIFTKENMKETERKEFINEVEKNLKTKANIIVLSDFIMSAEKKMSFMVGLVIFLSLLGLAFLFSHILNSRKKKYFIYRFNGMKKLHFYSMIFIEVILTFIICFAIALTTFLLMDKFVVKGIMGLLRYDLRIKSILLVFALYMAMLMIATLLNTIKYSRKSLAQSYKEN</sequence>
<comment type="subcellular location">
    <subcellularLocation>
        <location evidence="1">Cell membrane</location>
        <topology evidence="1">Multi-pass membrane protein</topology>
    </subcellularLocation>
</comment>
<feature type="transmembrane region" description="Helical" evidence="6">
    <location>
        <begin position="272"/>
        <end position="298"/>
    </location>
</feature>
<gene>
    <name evidence="8" type="ORF">HMPREF9709_01346</name>
</gene>
<dbReference type="HOGENOM" id="CLU_784751_0_0_9"/>
<dbReference type="EMBL" id="AGEI01000024">
    <property type="protein sequence ID" value="EHR33302.1"/>
    <property type="molecule type" value="Genomic_DNA"/>
</dbReference>
<evidence type="ECO:0000256" key="4">
    <source>
        <dbReference type="ARBA" id="ARBA00022989"/>
    </source>
</evidence>
<feature type="transmembrane region" description="Helical" evidence="6">
    <location>
        <begin position="16"/>
        <end position="34"/>
    </location>
</feature>
<evidence type="ECO:0000313" key="8">
    <source>
        <dbReference type="EMBL" id="EHR33302.1"/>
    </source>
</evidence>
<evidence type="ECO:0000256" key="1">
    <source>
        <dbReference type="ARBA" id="ARBA00004651"/>
    </source>
</evidence>
<evidence type="ECO:0000256" key="6">
    <source>
        <dbReference type="SAM" id="Phobius"/>
    </source>
</evidence>
<dbReference type="InterPro" id="IPR003838">
    <property type="entry name" value="ABC3_permease_C"/>
</dbReference>
<name>H3NPS4_9FIRM</name>
<dbReference type="Proteomes" id="UP000004191">
    <property type="component" value="Unassembled WGS sequence"/>
</dbReference>
<feature type="transmembrane region" description="Helical" evidence="6">
    <location>
        <begin position="319"/>
        <end position="339"/>
    </location>
</feature>
<keyword evidence="9" id="KW-1185">Reference proteome</keyword>
<comment type="caution">
    <text evidence="8">The sequence shown here is derived from an EMBL/GenBank/DDBJ whole genome shotgun (WGS) entry which is preliminary data.</text>
</comment>
<evidence type="ECO:0000259" key="7">
    <source>
        <dbReference type="Pfam" id="PF02687"/>
    </source>
</evidence>
<feature type="transmembrane region" description="Helical" evidence="6">
    <location>
        <begin position="231"/>
        <end position="252"/>
    </location>
</feature>
<evidence type="ECO:0000313" key="9">
    <source>
        <dbReference type="Proteomes" id="UP000004191"/>
    </source>
</evidence>
<dbReference type="AlphaFoldDB" id="H3NPS4"/>
<evidence type="ECO:0000256" key="3">
    <source>
        <dbReference type="ARBA" id="ARBA00022692"/>
    </source>
</evidence>
<evidence type="ECO:0000256" key="5">
    <source>
        <dbReference type="ARBA" id="ARBA00023136"/>
    </source>
</evidence>
<keyword evidence="5 6" id="KW-0472">Membrane</keyword>
<dbReference type="RefSeq" id="WP_005398861.1">
    <property type="nucleotide sequence ID" value="NZ_JH601088.1"/>
</dbReference>
<keyword evidence="2" id="KW-1003">Cell membrane</keyword>
<keyword evidence="4 6" id="KW-1133">Transmembrane helix</keyword>
<dbReference type="PATRIC" id="fig|883114.3.peg.1338"/>
<organism evidence="8 9">
    <name type="scientific">Helcococcus kunzii ATCC 51366</name>
    <dbReference type="NCBI Taxonomy" id="883114"/>
    <lineage>
        <taxon>Bacteria</taxon>
        <taxon>Bacillati</taxon>
        <taxon>Bacillota</taxon>
        <taxon>Tissierellia</taxon>
        <taxon>Tissierellales</taxon>
        <taxon>Peptoniphilaceae</taxon>
        <taxon>Helcococcus</taxon>
    </lineage>
</organism>
<evidence type="ECO:0000256" key="2">
    <source>
        <dbReference type="ARBA" id="ARBA00022475"/>
    </source>
</evidence>
<dbReference type="GO" id="GO:0005886">
    <property type="term" value="C:plasma membrane"/>
    <property type="evidence" value="ECO:0007669"/>
    <property type="project" value="UniProtKB-SubCell"/>
</dbReference>
<protein>
    <recommendedName>
        <fullName evidence="7">ABC3 transporter permease C-terminal domain-containing protein</fullName>
    </recommendedName>
</protein>
<accession>H3NPS4</accession>